<keyword evidence="2" id="KW-1185">Reference proteome</keyword>
<dbReference type="InterPro" id="IPR015915">
    <property type="entry name" value="Kelch-typ_b-propeller"/>
</dbReference>
<dbReference type="EMBL" id="CAJVQB010039228">
    <property type="protein sequence ID" value="CAG8827157.1"/>
    <property type="molecule type" value="Genomic_DNA"/>
</dbReference>
<sequence>VSQNFKISALPWYKLTSTGVLQNYGASACSGGNNNDLFIFGGYEFESFTIKYDINNKHWTNITNIYSYCAISLPDETILYIGGIVYNDNGTDTLMPLNSLPLYDTASNTWKTSDKRIIIFGGQNDFPSVFGDLWILDIATNKWSVGKISNPNGLTLYSHTATLVDNYVIVAFGSYGGNNISSTIYLLDVSKRDSYTWVTKFIPNTTNFK</sequence>
<dbReference type="Pfam" id="PF01344">
    <property type="entry name" value="Kelch_1"/>
    <property type="match status" value="1"/>
</dbReference>
<dbReference type="Proteomes" id="UP000789901">
    <property type="component" value="Unassembled WGS sequence"/>
</dbReference>
<feature type="non-terminal residue" evidence="1">
    <location>
        <position position="1"/>
    </location>
</feature>
<comment type="caution">
    <text evidence="1">The sequence shown here is derived from an EMBL/GenBank/DDBJ whole genome shotgun (WGS) entry which is preliminary data.</text>
</comment>
<dbReference type="Gene3D" id="2.120.10.80">
    <property type="entry name" value="Kelch-type beta propeller"/>
    <property type="match status" value="2"/>
</dbReference>
<evidence type="ECO:0000313" key="1">
    <source>
        <dbReference type="EMBL" id="CAG8827157.1"/>
    </source>
</evidence>
<dbReference type="InterPro" id="IPR006652">
    <property type="entry name" value="Kelch_1"/>
</dbReference>
<evidence type="ECO:0000313" key="2">
    <source>
        <dbReference type="Proteomes" id="UP000789901"/>
    </source>
</evidence>
<protein>
    <submittedName>
        <fullName evidence="1">40358_t:CDS:1</fullName>
    </submittedName>
</protein>
<dbReference type="SUPFAM" id="SSF117281">
    <property type="entry name" value="Kelch motif"/>
    <property type="match status" value="1"/>
</dbReference>
<reference evidence="1 2" key="1">
    <citation type="submission" date="2021-06" db="EMBL/GenBank/DDBJ databases">
        <authorList>
            <person name="Kallberg Y."/>
            <person name="Tangrot J."/>
            <person name="Rosling A."/>
        </authorList>
    </citation>
    <scope>NUCLEOTIDE SEQUENCE [LARGE SCALE GENOMIC DNA]</scope>
    <source>
        <strain evidence="1 2">120-4 pot B 10/14</strain>
    </source>
</reference>
<dbReference type="PANTHER" id="PTHR23244">
    <property type="entry name" value="KELCH REPEAT DOMAIN"/>
    <property type="match status" value="1"/>
</dbReference>
<organism evidence="1 2">
    <name type="scientific">Gigaspora margarita</name>
    <dbReference type="NCBI Taxonomy" id="4874"/>
    <lineage>
        <taxon>Eukaryota</taxon>
        <taxon>Fungi</taxon>
        <taxon>Fungi incertae sedis</taxon>
        <taxon>Mucoromycota</taxon>
        <taxon>Glomeromycotina</taxon>
        <taxon>Glomeromycetes</taxon>
        <taxon>Diversisporales</taxon>
        <taxon>Gigasporaceae</taxon>
        <taxon>Gigaspora</taxon>
    </lineage>
</organism>
<name>A0ABN7WCE8_GIGMA</name>
<proteinExistence type="predicted"/>
<dbReference type="PANTHER" id="PTHR23244:SF471">
    <property type="entry name" value="GUANINE NUCLEOTIDE-BINDING PROTEIN SUBUNIT BETA 1-RELATED"/>
    <property type="match status" value="1"/>
</dbReference>
<gene>
    <name evidence="1" type="ORF">GMARGA_LOCUS29324</name>
</gene>
<accession>A0ABN7WCE8</accession>